<name>A0A1I4X3A9_9FLAO</name>
<evidence type="ECO:0000313" key="4">
    <source>
        <dbReference type="Proteomes" id="UP000199149"/>
    </source>
</evidence>
<feature type="domain" description="Cadherin-like" evidence="2">
    <location>
        <begin position="225"/>
        <end position="301"/>
    </location>
</feature>
<evidence type="ECO:0000259" key="2">
    <source>
        <dbReference type="Pfam" id="PF17892"/>
    </source>
</evidence>
<dbReference type="STRING" id="684065.SAMN05421738_10867"/>
<dbReference type="InterPro" id="IPR041690">
    <property type="entry name" value="Cadherin_5"/>
</dbReference>
<reference evidence="4" key="1">
    <citation type="submission" date="2016-10" db="EMBL/GenBank/DDBJ databases">
        <authorList>
            <person name="Varghese N."/>
            <person name="Submissions S."/>
        </authorList>
    </citation>
    <scope>NUCLEOTIDE SEQUENCE [LARGE SCALE GENOMIC DNA]</scope>
    <source>
        <strain evidence="4">XJ109</strain>
    </source>
</reference>
<accession>A0A1I4X3A9</accession>
<dbReference type="Proteomes" id="UP000199149">
    <property type="component" value="Unassembled WGS sequence"/>
</dbReference>
<dbReference type="RefSeq" id="WP_092908309.1">
    <property type="nucleotide sequence ID" value="NZ_FOUZ01000008.1"/>
</dbReference>
<dbReference type="EMBL" id="FOUZ01000008">
    <property type="protein sequence ID" value="SFN20568.1"/>
    <property type="molecule type" value="Genomic_DNA"/>
</dbReference>
<dbReference type="OrthoDB" id="9805017at2"/>
<evidence type="ECO:0000256" key="1">
    <source>
        <dbReference type="SAM" id="SignalP"/>
    </source>
</evidence>
<dbReference type="Pfam" id="PF17892">
    <property type="entry name" value="Cadherin_5"/>
    <property type="match status" value="1"/>
</dbReference>
<feature type="chain" id="PRO_5011670671" description="Cadherin-like domain-containing protein" evidence="1">
    <location>
        <begin position="24"/>
        <end position="584"/>
    </location>
</feature>
<sequence length="584" mass="63252">MQLNFKKGKITAIFLILSSFAFSQTPSISASNGEAYNASGVKTTKPCGICTPLNWKIVTGTPDMSNRTTTASTTTAGGGTSWINTPLSLPPNGHTDWITIRDIADQKNEEAIKTTMTGLTIGREYEIVIYTLTALNSSYSPRYIDQFDFQVSGYNRVKVTKINKDIDKKWGVNRLVFEAKSTSMDLTFYPGYNTNASNFESVNISVSLNAINTIPVGQKFSQTINQDQTASFDVVAVAVEYDSNQIVQKNSIDLDPDTDGIQSTVINKQGTWIADQNGIVTFTPTPGFGGKATIFYTIEDNYMLDGVLSPGTSTPKSISVLVLPCTTGIKGTGFSLKDGETKTYNMPATDYGFIFDIYTLDNSFQLNINGVNLANQEIDFQSGSGSNQNIKFSDGTEYGVGTNPADQIYNIIGDSISPAVRVTINPNGQILMYGRKNSTDKQLYDLVLSGTAKFNNIIWNTTQPNTVIVSQNVVGATNISGYGSGLKKILCPCTKPPTIGTPTGFSNVAISTNTIIDKSWPSNIPNGALVLDSSTKGMVITRIANVETDIVKPVTGMIAYDEVDKCVKLFNGTEWDCLNQTCNQ</sequence>
<gene>
    <name evidence="3" type="ORF">SAMN05421738_10867</name>
</gene>
<feature type="signal peptide" evidence="1">
    <location>
        <begin position="1"/>
        <end position="23"/>
    </location>
</feature>
<dbReference type="AlphaFoldDB" id="A0A1I4X3A9"/>
<proteinExistence type="predicted"/>
<evidence type="ECO:0000313" key="3">
    <source>
        <dbReference type="EMBL" id="SFN20568.1"/>
    </source>
</evidence>
<keyword evidence="4" id="KW-1185">Reference proteome</keyword>
<organism evidence="3 4">
    <name type="scientific">Algoriella xinjiangensis</name>
    <dbReference type="NCBI Taxonomy" id="684065"/>
    <lineage>
        <taxon>Bacteria</taxon>
        <taxon>Pseudomonadati</taxon>
        <taxon>Bacteroidota</taxon>
        <taxon>Flavobacteriia</taxon>
        <taxon>Flavobacteriales</taxon>
        <taxon>Weeksellaceae</taxon>
        <taxon>Algoriella</taxon>
    </lineage>
</organism>
<protein>
    <recommendedName>
        <fullName evidence="2">Cadherin-like domain-containing protein</fullName>
    </recommendedName>
</protein>
<keyword evidence="1" id="KW-0732">Signal</keyword>